<reference evidence="2" key="1">
    <citation type="submission" date="2019-09" db="EMBL/GenBank/DDBJ databases">
        <title>Organ-specific transcriptomic study of the physiology of the cattle tick, Rhipicephalus microplus.</title>
        <authorList>
            <person name="Tirloni L."/>
            <person name="Braz G."/>
            <person name="Gandara A.C.P."/>
            <person name="Sabadin G.A."/>
            <person name="da Silva R.M."/>
            <person name="Guizzo M.G."/>
            <person name="Machado J.A."/>
            <person name="Costa E.P."/>
            <person name="Gomes H.F."/>
            <person name="Moraes J."/>
            <person name="Mota M.B.S."/>
            <person name="Mesquita R.D."/>
            <person name="Alvarenga P.H."/>
            <person name="Alves F."/>
            <person name="Seixas A."/>
            <person name="da Fonseca R.N."/>
            <person name="Fogaca A."/>
            <person name="Logullo C."/>
            <person name="Tanaka A."/>
            <person name="Daffre S."/>
            <person name="Termignoni C."/>
            <person name="Vaz I.S.Jr."/>
            <person name="Oliveira P.L."/>
            <person name="Ribeiro J.M."/>
        </authorList>
    </citation>
    <scope>NUCLEOTIDE SEQUENCE</scope>
    <source>
        <strain evidence="2">Porto Alegre</strain>
    </source>
</reference>
<proteinExistence type="predicted"/>
<dbReference type="EMBL" id="GHWJ01010853">
    <property type="protein sequence ID" value="NOV43590.1"/>
    <property type="molecule type" value="Transcribed_RNA"/>
</dbReference>
<organism evidence="2">
    <name type="scientific">Rhipicephalus microplus</name>
    <name type="common">Cattle tick</name>
    <name type="synonym">Boophilus microplus</name>
    <dbReference type="NCBI Taxonomy" id="6941"/>
    <lineage>
        <taxon>Eukaryota</taxon>
        <taxon>Metazoa</taxon>
        <taxon>Ecdysozoa</taxon>
        <taxon>Arthropoda</taxon>
        <taxon>Chelicerata</taxon>
        <taxon>Arachnida</taxon>
        <taxon>Acari</taxon>
        <taxon>Parasitiformes</taxon>
        <taxon>Ixodida</taxon>
        <taxon>Ixodoidea</taxon>
        <taxon>Ixodidae</taxon>
        <taxon>Rhipicephalinae</taxon>
        <taxon>Rhipicephalus</taxon>
        <taxon>Boophilus</taxon>
    </lineage>
</organism>
<sequence length="69" mass="8105">MLYYLFLNSMPFCLHSALYIFASTILTAACAFIICNHHRAMQSFCSCVLWDLRLYILLPVRSFYDMIIN</sequence>
<name>A0A6M2DD70_RHIMP</name>
<keyword evidence="1" id="KW-0472">Membrane</keyword>
<accession>A0A6M2DD70</accession>
<keyword evidence="1" id="KW-1133">Transmembrane helix</keyword>
<evidence type="ECO:0000256" key="1">
    <source>
        <dbReference type="SAM" id="Phobius"/>
    </source>
</evidence>
<protein>
    <submittedName>
        <fullName evidence="2">Putative secreted protein</fullName>
    </submittedName>
</protein>
<keyword evidence="1" id="KW-0812">Transmembrane</keyword>
<evidence type="ECO:0000313" key="2">
    <source>
        <dbReference type="EMBL" id="NOV43590.1"/>
    </source>
</evidence>
<feature type="transmembrane region" description="Helical" evidence="1">
    <location>
        <begin position="12"/>
        <end position="34"/>
    </location>
</feature>
<dbReference type="AlphaFoldDB" id="A0A6M2DD70"/>